<dbReference type="EMBL" id="JAPDIA010000003">
    <property type="protein sequence ID" value="MDG0809169.1"/>
    <property type="molecule type" value="Genomic_DNA"/>
</dbReference>
<dbReference type="RefSeq" id="WP_277530303.1">
    <property type="nucleotide sequence ID" value="NZ_JAPDIA010000003.1"/>
</dbReference>
<dbReference type="InterPro" id="IPR032808">
    <property type="entry name" value="DoxX"/>
</dbReference>
<keyword evidence="2 5" id="KW-0812">Transmembrane</keyword>
<keyword evidence="3 5" id="KW-1133">Transmembrane helix</keyword>
<feature type="transmembrane region" description="Helical" evidence="5">
    <location>
        <begin position="90"/>
        <end position="111"/>
    </location>
</feature>
<gene>
    <name evidence="6" type="ORF">OMP40_07100</name>
</gene>
<comment type="subcellular location">
    <subcellularLocation>
        <location evidence="1">Membrane</location>
        <topology evidence="1">Multi-pass membrane protein</topology>
    </subcellularLocation>
</comment>
<comment type="caution">
    <text evidence="6">The sequence shown here is derived from an EMBL/GenBank/DDBJ whole genome shotgun (WGS) entry which is preliminary data.</text>
</comment>
<sequence length="119" mass="12435">MVLALQIVLALAFAASGLGKVAGIKMQVENFKKIGLPQWFRVVTGLLQLVGVAGLVVGFWRDSWAAWGAALIGVIMLGAVAFHLRARDKFGAIAPALVLVVLAIALVALLGSDLGDFPN</sequence>
<evidence type="ECO:0000313" key="7">
    <source>
        <dbReference type="Proteomes" id="UP001153404"/>
    </source>
</evidence>
<evidence type="ECO:0000256" key="5">
    <source>
        <dbReference type="SAM" id="Phobius"/>
    </source>
</evidence>
<dbReference type="Proteomes" id="UP001153404">
    <property type="component" value="Unassembled WGS sequence"/>
</dbReference>
<dbReference type="GO" id="GO:0016020">
    <property type="term" value="C:membrane"/>
    <property type="evidence" value="ECO:0007669"/>
    <property type="project" value="UniProtKB-SubCell"/>
</dbReference>
<evidence type="ECO:0000256" key="3">
    <source>
        <dbReference type="ARBA" id="ARBA00022989"/>
    </source>
</evidence>
<accession>A0A9X4KUK4</accession>
<keyword evidence="7" id="KW-1185">Reference proteome</keyword>
<dbReference type="AlphaFoldDB" id="A0A9X4KUK4"/>
<organism evidence="6 7">
    <name type="scientific">Cohnella rhizosphaerae</name>
    <dbReference type="NCBI Taxonomy" id="1457232"/>
    <lineage>
        <taxon>Bacteria</taxon>
        <taxon>Bacillati</taxon>
        <taxon>Bacillota</taxon>
        <taxon>Bacilli</taxon>
        <taxon>Bacillales</taxon>
        <taxon>Paenibacillaceae</taxon>
        <taxon>Cohnella</taxon>
    </lineage>
</organism>
<name>A0A9X4KUK4_9BACL</name>
<proteinExistence type="predicted"/>
<evidence type="ECO:0000256" key="4">
    <source>
        <dbReference type="ARBA" id="ARBA00023136"/>
    </source>
</evidence>
<dbReference type="Pfam" id="PF13564">
    <property type="entry name" value="DoxX_2"/>
    <property type="match status" value="1"/>
</dbReference>
<protein>
    <submittedName>
        <fullName evidence="6">DoxX family protein</fullName>
    </submittedName>
</protein>
<reference evidence="6" key="1">
    <citation type="submission" date="2022-10" db="EMBL/GenBank/DDBJ databases">
        <title>Comparative genomic analysis of Cohnella hashimotonis sp. nov., isolated from the International Space Station.</title>
        <authorList>
            <person name="Simpson A."/>
            <person name="Venkateswaran K."/>
        </authorList>
    </citation>
    <scope>NUCLEOTIDE SEQUENCE</scope>
    <source>
        <strain evidence="6">DSM 28161</strain>
    </source>
</reference>
<feature type="transmembrane region" description="Helical" evidence="5">
    <location>
        <begin position="64"/>
        <end position="84"/>
    </location>
</feature>
<evidence type="ECO:0000313" key="6">
    <source>
        <dbReference type="EMBL" id="MDG0809169.1"/>
    </source>
</evidence>
<keyword evidence="4 5" id="KW-0472">Membrane</keyword>
<feature type="transmembrane region" description="Helical" evidence="5">
    <location>
        <begin position="39"/>
        <end position="57"/>
    </location>
</feature>
<evidence type="ECO:0000256" key="1">
    <source>
        <dbReference type="ARBA" id="ARBA00004141"/>
    </source>
</evidence>
<evidence type="ECO:0000256" key="2">
    <source>
        <dbReference type="ARBA" id="ARBA00022692"/>
    </source>
</evidence>